<dbReference type="Gene3D" id="3.40.50.140">
    <property type="match status" value="1"/>
</dbReference>
<dbReference type="KEGG" id="naer:MJ1_0010"/>
<dbReference type="SUPFAM" id="SSF56712">
    <property type="entry name" value="Prokaryotic type I DNA topoisomerase"/>
    <property type="match status" value="1"/>
</dbReference>
<dbReference type="Gene3D" id="1.10.290.10">
    <property type="entry name" value="Topoisomerase I, domain 4"/>
    <property type="match status" value="1"/>
</dbReference>
<dbReference type="EMBL" id="AP019769">
    <property type="protein sequence ID" value="BBL45191.1"/>
    <property type="molecule type" value="Genomic_DNA"/>
</dbReference>
<dbReference type="NCBIfam" id="TIGR01057">
    <property type="entry name" value="topA_arch"/>
    <property type="match status" value="1"/>
</dbReference>
<gene>
    <name evidence="11" type="ORF">MJ1_0010</name>
</gene>
<dbReference type="InterPro" id="IPR003601">
    <property type="entry name" value="Topo_IA_2"/>
</dbReference>
<dbReference type="CDD" id="cd00186">
    <property type="entry name" value="TOP1Ac"/>
    <property type="match status" value="1"/>
</dbReference>
<evidence type="ECO:0000256" key="3">
    <source>
        <dbReference type="ARBA" id="ARBA00012891"/>
    </source>
</evidence>
<evidence type="ECO:0000256" key="1">
    <source>
        <dbReference type="ARBA" id="ARBA00000213"/>
    </source>
</evidence>
<keyword evidence="4" id="KW-0479">Metal-binding</keyword>
<comment type="catalytic activity">
    <reaction evidence="1">
        <text>ATP-independent breakage of single-stranded DNA, followed by passage and rejoining.</text>
        <dbReference type="EC" id="5.6.2.1"/>
    </reaction>
</comment>
<keyword evidence="12" id="KW-1185">Reference proteome</keyword>
<dbReference type="InterPro" id="IPR023406">
    <property type="entry name" value="Topo_IA_AS"/>
</dbReference>
<dbReference type="InterPro" id="IPR013824">
    <property type="entry name" value="Topo_IA_cen_sub1"/>
</dbReference>
<dbReference type="InterPro" id="IPR023405">
    <property type="entry name" value="Topo_IA_core_domain"/>
</dbReference>
<sequence length="584" mass="69931">MLIIAEKPSVARKISSFLSNNHFKIIKFTRTISFYYFKKDNKNIYVLPAIGHLYTISDINRKFDYPAFKYQWVPSYYEDRILAKKYYIAMFNKFKNEKEVVVATDYDIEGELIGYNILRFALNNLNAKRMIFSAITYTDILRAYNNLGPINYGYYLAGETRHIVDWLYGINLSRALTKAVRHYNKNIILSMGRVQGPTLKLAFIREKEIENFKPEEYYTINLIVEKDNNQLKFKYIKERLNSREEAKKIKEGLGEYLNVIDIIRKDLNVDPPHPYNLTDIQLDSYRYYKINPKNTLSVLQKLYEKGYISYPRTSSQKIPDTINYKDILNRLYFFDQYKKYIDPLLDKKILRPNNGKKDDVHPAIYPTGLIPKNLDKLERLLYDLIVRRFIATFSDKSEEILYYIKTKEDFYYNYKEIKYKGWMDIYWIFLKEQYRNYNFYKGEKLKILKIDIRKSKTKPPTRYNQASLLKKMEELNLGTKSTRAEILNILFKRGYLYGRSIYITDLGREIIYIFDKYYPEILNIELTRKIEEKLNKLQDRPDESMKEGIINNIIEILSNLLSDFKSKEELIGKEIYEVIKKNYK</sequence>
<accession>A0A915WRU0</accession>
<dbReference type="SMART" id="SM00437">
    <property type="entry name" value="TOP1Ac"/>
    <property type="match status" value="1"/>
</dbReference>
<dbReference type="GO" id="GO:0006265">
    <property type="term" value="P:DNA topological change"/>
    <property type="evidence" value="ECO:0007669"/>
    <property type="project" value="InterPro"/>
</dbReference>
<evidence type="ECO:0000313" key="12">
    <source>
        <dbReference type="Proteomes" id="UP001055553"/>
    </source>
</evidence>
<dbReference type="GO" id="GO:0003917">
    <property type="term" value="F:DNA topoisomerase type I (single strand cut, ATP-independent) activity"/>
    <property type="evidence" value="ECO:0007669"/>
    <property type="project" value="UniProtKB-EC"/>
</dbReference>
<dbReference type="PANTHER" id="PTHR11390:SF26">
    <property type="entry name" value="DNA TOPOISOMERASE 1"/>
    <property type="match status" value="1"/>
</dbReference>
<dbReference type="InterPro" id="IPR013826">
    <property type="entry name" value="Topo_IA_cen_sub3"/>
</dbReference>
<dbReference type="PROSITE" id="PS50880">
    <property type="entry name" value="TOPRIM"/>
    <property type="match status" value="1"/>
</dbReference>
<evidence type="ECO:0000256" key="2">
    <source>
        <dbReference type="ARBA" id="ARBA00009446"/>
    </source>
</evidence>
<name>A0A915WRU0_9ARCH</name>
<evidence type="ECO:0000256" key="4">
    <source>
        <dbReference type="ARBA" id="ARBA00022723"/>
    </source>
</evidence>
<keyword evidence="6" id="KW-0799">Topoisomerase</keyword>
<evidence type="ECO:0000256" key="5">
    <source>
        <dbReference type="ARBA" id="ARBA00022833"/>
    </source>
</evidence>
<dbReference type="PROSITE" id="PS00396">
    <property type="entry name" value="TOPO_IA_1"/>
    <property type="match status" value="1"/>
</dbReference>
<keyword evidence="5" id="KW-0862">Zinc</keyword>
<comment type="similarity">
    <text evidence="2">Belongs to the type IA topoisomerase family.</text>
</comment>
<dbReference type="GO" id="GO:0006281">
    <property type="term" value="P:DNA repair"/>
    <property type="evidence" value="ECO:0007669"/>
    <property type="project" value="TreeGrafter"/>
</dbReference>
<evidence type="ECO:0000256" key="6">
    <source>
        <dbReference type="ARBA" id="ARBA00023029"/>
    </source>
</evidence>
<dbReference type="InterPro" id="IPR000380">
    <property type="entry name" value="Topo_IA"/>
</dbReference>
<dbReference type="SMART" id="SM00436">
    <property type="entry name" value="TOP1Bc"/>
    <property type="match status" value="1"/>
</dbReference>
<evidence type="ECO:0000313" key="11">
    <source>
        <dbReference type="EMBL" id="BBL45191.1"/>
    </source>
</evidence>
<dbReference type="InterPro" id="IPR013497">
    <property type="entry name" value="Topo_IA_cen"/>
</dbReference>
<dbReference type="SMART" id="SM00493">
    <property type="entry name" value="TOPRIM"/>
    <property type="match status" value="1"/>
</dbReference>
<dbReference type="PRINTS" id="PR00417">
    <property type="entry name" value="PRTPISMRASEI"/>
</dbReference>
<keyword evidence="7" id="KW-0238">DNA-binding</keyword>
<dbReference type="Pfam" id="PF01751">
    <property type="entry name" value="Toprim"/>
    <property type="match status" value="1"/>
</dbReference>
<organism evidence="11 12">
    <name type="scientific">Nanobdella aerobiophila</name>
    <dbReference type="NCBI Taxonomy" id="2586965"/>
    <lineage>
        <taxon>Archaea</taxon>
        <taxon>Nanobdellota</taxon>
        <taxon>Nanobdellia</taxon>
        <taxon>Nanobdellales</taxon>
        <taxon>Nanobdellaceae</taxon>
        <taxon>Nanobdella</taxon>
    </lineage>
</organism>
<evidence type="ECO:0000259" key="10">
    <source>
        <dbReference type="PROSITE" id="PS52039"/>
    </source>
</evidence>
<dbReference type="RefSeq" id="WP_258393233.1">
    <property type="nucleotide sequence ID" value="NZ_AP019769.1"/>
</dbReference>
<evidence type="ECO:0000256" key="8">
    <source>
        <dbReference type="ARBA" id="ARBA00023235"/>
    </source>
</evidence>
<dbReference type="PROSITE" id="PS52039">
    <property type="entry name" value="TOPO_IA_2"/>
    <property type="match status" value="1"/>
</dbReference>
<dbReference type="InterPro" id="IPR003602">
    <property type="entry name" value="Topo_IA_DNA-bd_dom"/>
</dbReference>
<keyword evidence="8" id="KW-0413">Isomerase</keyword>
<dbReference type="GO" id="GO:0046872">
    <property type="term" value="F:metal ion binding"/>
    <property type="evidence" value="ECO:0007669"/>
    <property type="project" value="UniProtKB-KW"/>
</dbReference>
<feature type="domain" description="Topo IA-type catalytic" evidence="10">
    <location>
        <begin position="151"/>
        <end position="561"/>
    </location>
</feature>
<dbReference type="GeneID" id="74567962"/>
<reference evidence="12" key="1">
    <citation type="journal article" date="2022" name="Int. J. Syst. Evol. Microbiol.">
        <title>Nanobdella aerobiophila gen. nov., sp. nov., a thermoacidophilic, obligate ectosymbiotic archaeon, and proposal of Nanobdellaceae fam. nov., Nanobdellales ord. nov. and Nanobdellia class. nov.</title>
        <authorList>
            <person name="Kato S."/>
            <person name="Ogasawara A."/>
            <person name="Itoh T."/>
            <person name="Sakai H.D."/>
            <person name="Shimizu M."/>
            <person name="Yuki M."/>
            <person name="Kaneko M."/>
            <person name="Takashina T."/>
            <person name="Ohkuma M."/>
        </authorList>
    </citation>
    <scope>NUCLEOTIDE SEQUENCE [LARGE SCALE GENOMIC DNA]</scope>
    <source>
        <strain evidence="12">MJ1</strain>
    </source>
</reference>
<dbReference type="Gene3D" id="1.10.460.10">
    <property type="entry name" value="Topoisomerase I, domain 2"/>
    <property type="match status" value="1"/>
</dbReference>
<dbReference type="InterPro" id="IPR006171">
    <property type="entry name" value="TOPRIM_dom"/>
</dbReference>
<dbReference type="AlphaFoldDB" id="A0A915WRU0"/>
<dbReference type="Pfam" id="PF01131">
    <property type="entry name" value="Topoisom_bac"/>
    <property type="match status" value="1"/>
</dbReference>
<evidence type="ECO:0000259" key="9">
    <source>
        <dbReference type="PROSITE" id="PS50880"/>
    </source>
</evidence>
<feature type="domain" description="Toprim" evidence="9">
    <location>
        <begin position="1"/>
        <end position="137"/>
    </location>
</feature>
<evidence type="ECO:0000256" key="7">
    <source>
        <dbReference type="ARBA" id="ARBA00023125"/>
    </source>
</evidence>
<dbReference type="EC" id="5.6.2.1" evidence="3"/>
<dbReference type="Proteomes" id="UP001055553">
    <property type="component" value="Chromosome"/>
</dbReference>
<dbReference type="PANTHER" id="PTHR11390">
    <property type="entry name" value="PROKARYOTIC DNA TOPOISOMERASE"/>
    <property type="match status" value="1"/>
</dbReference>
<dbReference type="Gene3D" id="2.70.20.10">
    <property type="entry name" value="Topoisomerase I, domain 3"/>
    <property type="match status" value="1"/>
</dbReference>
<dbReference type="InterPro" id="IPR005739">
    <property type="entry name" value="TopoI_arch"/>
</dbReference>
<dbReference type="GO" id="GO:0006310">
    <property type="term" value="P:DNA recombination"/>
    <property type="evidence" value="ECO:0007669"/>
    <property type="project" value="TreeGrafter"/>
</dbReference>
<dbReference type="InterPro" id="IPR013825">
    <property type="entry name" value="Topo_IA_cen_sub2"/>
</dbReference>
<protein>
    <recommendedName>
        <fullName evidence="3">DNA topoisomerase</fullName>
        <ecNumber evidence="3">5.6.2.1</ecNumber>
    </recommendedName>
</protein>
<proteinExistence type="inferred from homology"/>
<dbReference type="GO" id="GO:0003677">
    <property type="term" value="F:DNA binding"/>
    <property type="evidence" value="ECO:0007669"/>
    <property type="project" value="UniProtKB-KW"/>
</dbReference>